<dbReference type="InterPro" id="IPR023214">
    <property type="entry name" value="HAD_sf"/>
</dbReference>
<dbReference type="SUPFAM" id="SSF56784">
    <property type="entry name" value="HAD-like"/>
    <property type="match status" value="1"/>
</dbReference>
<evidence type="ECO:0000256" key="2">
    <source>
        <dbReference type="ARBA" id="ARBA00001946"/>
    </source>
</evidence>
<keyword evidence="7" id="KW-0119">Carbohydrate metabolism</keyword>
<dbReference type="SFLD" id="SFLDS00003">
    <property type="entry name" value="Haloacid_Dehalogenase"/>
    <property type="match status" value="1"/>
</dbReference>
<keyword evidence="6" id="KW-0479">Metal-binding</keyword>
<keyword evidence="9" id="KW-1185">Reference proteome</keyword>
<dbReference type="InterPro" id="IPR023198">
    <property type="entry name" value="PGP-like_dom2"/>
</dbReference>
<gene>
    <name evidence="8" type="ORF">RAH46_23675</name>
</gene>
<evidence type="ECO:0000256" key="6">
    <source>
        <dbReference type="ARBA" id="ARBA00022723"/>
    </source>
</evidence>
<dbReference type="InterPro" id="IPR050155">
    <property type="entry name" value="HAD-like_hydrolase_sf"/>
</dbReference>
<dbReference type="GeneID" id="32804272"/>
<dbReference type="EC" id="3.1.3.18" evidence="5"/>
<dbReference type="PANTHER" id="PTHR43434">
    <property type="entry name" value="PHOSPHOGLYCOLATE PHOSPHATASE"/>
    <property type="match status" value="1"/>
</dbReference>
<dbReference type="Proteomes" id="UP001183127">
    <property type="component" value="Chromosome"/>
</dbReference>
<evidence type="ECO:0000256" key="5">
    <source>
        <dbReference type="ARBA" id="ARBA00013078"/>
    </source>
</evidence>
<dbReference type="SFLD" id="SFLDG01129">
    <property type="entry name" value="C1.5:_HAD__Beta-PGM__Phosphata"/>
    <property type="match status" value="1"/>
</dbReference>
<evidence type="ECO:0000313" key="8">
    <source>
        <dbReference type="EMBL" id="WMW05290.1"/>
    </source>
</evidence>
<dbReference type="InterPro" id="IPR036412">
    <property type="entry name" value="HAD-like_sf"/>
</dbReference>
<reference evidence="8 9" key="1">
    <citation type="submission" date="2023-08" db="EMBL/GenBank/DDBJ databases">
        <title>Complete Genome Sequence of Pseudomonas entomophila TVIN A01.</title>
        <authorList>
            <person name="Shelke T."/>
            <person name="Mahar N.S."/>
            <person name="Gupta I."/>
            <person name="Gupta V."/>
        </authorList>
    </citation>
    <scope>NUCLEOTIDE SEQUENCE [LARGE SCALE GENOMIC DNA]</scope>
    <source>
        <strain evidence="8 9">TVIN-A01</strain>
    </source>
</reference>
<evidence type="ECO:0000256" key="7">
    <source>
        <dbReference type="ARBA" id="ARBA00023277"/>
    </source>
</evidence>
<proteinExistence type="inferred from homology"/>
<evidence type="ECO:0000256" key="1">
    <source>
        <dbReference type="ARBA" id="ARBA00000830"/>
    </source>
</evidence>
<dbReference type="InterPro" id="IPR041492">
    <property type="entry name" value="HAD_2"/>
</dbReference>
<sequence>MVKLGELLADCKLVFFDCDGVLLDSNGVKLAAVDHALAAYPAVLRERCKESFRLNFGRPRRWHFEAFQRLVGVAQEEDFVAASIDRYEQYLQAHYRHSPAVAGAPHLLARLAARGVICTVVSGGVEAEINAALAECGMDRLLARVVGSPVTKIAAINALLEQYDCSAAQAVFLGDASADAEAAIACKVPFIFVSGHALIARSALSASWPEGHWGGEVPNLLADNAVSRFCVSNQTIKEES</sequence>
<comment type="similarity">
    <text evidence="4">Belongs to the HAD-like hydrolase superfamily. CbbY/CbbZ/Gph/YieH family.</text>
</comment>
<evidence type="ECO:0000313" key="9">
    <source>
        <dbReference type="Proteomes" id="UP001183127"/>
    </source>
</evidence>
<accession>A0ABY9QMM0</accession>
<comment type="catalytic activity">
    <reaction evidence="1">
        <text>2-phosphoglycolate + H2O = glycolate + phosphate</text>
        <dbReference type="Rhea" id="RHEA:14369"/>
        <dbReference type="ChEBI" id="CHEBI:15377"/>
        <dbReference type="ChEBI" id="CHEBI:29805"/>
        <dbReference type="ChEBI" id="CHEBI:43474"/>
        <dbReference type="ChEBI" id="CHEBI:58033"/>
        <dbReference type="EC" id="3.1.3.18"/>
    </reaction>
</comment>
<protein>
    <recommendedName>
        <fullName evidence="5">phosphoglycolate phosphatase</fullName>
        <ecNumber evidence="5">3.1.3.18</ecNumber>
    </recommendedName>
</protein>
<name>A0ABY9QMM0_9PSED</name>
<evidence type="ECO:0000256" key="3">
    <source>
        <dbReference type="ARBA" id="ARBA00004818"/>
    </source>
</evidence>
<comment type="cofactor">
    <cofactor evidence="2">
        <name>Mg(2+)</name>
        <dbReference type="ChEBI" id="CHEBI:18420"/>
    </cofactor>
</comment>
<organism evidence="8 9">
    <name type="scientific">Pseudomonas entomophila</name>
    <dbReference type="NCBI Taxonomy" id="312306"/>
    <lineage>
        <taxon>Bacteria</taxon>
        <taxon>Pseudomonadati</taxon>
        <taxon>Pseudomonadota</taxon>
        <taxon>Gammaproteobacteria</taxon>
        <taxon>Pseudomonadales</taxon>
        <taxon>Pseudomonadaceae</taxon>
        <taxon>Pseudomonas</taxon>
    </lineage>
</organism>
<dbReference type="Gene3D" id="1.10.150.240">
    <property type="entry name" value="Putative phosphatase, domain 2"/>
    <property type="match status" value="1"/>
</dbReference>
<dbReference type="Gene3D" id="3.40.50.1000">
    <property type="entry name" value="HAD superfamily/HAD-like"/>
    <property type="match status" value="1"/>
</dbReference>
<evidence type="ECO:0000256" key="4">
    <source>
        <dbReference type="ARBA" id="ARBA00006171"/>
    </source>
</evidence>
<dbReference type="PANTHER" id="PTHR43434:SF1">
    <property type="entry name" value="PHOSPHOGLYCOLATE PHOSPHATASE"/>
    <property type="match status" value="1"/>
</dbReference>
<dbReference type="Pfam" id="PF13419">
    <property type="entry name" value="HAD_2"/>
    <property type="match status" value="1"/>
</dbReference>
<dbReference type="EMBL" id="CP132921">
    <property type="protein sequence ID" value="WMW05290.1"/>
    <property type="molecule type" value="Genomic_DNA"/>
</dbReference>
<comment type="pathway">
    <text evidence="3">Organic acid metabolism; glycolate biosynthesis; glycolate from 2-phosphoglycolate: step 1/1.</text>
</comment>
<dbReference type="RefSeq" id="WP_011532306.1">
    <property type="nucleotide sequence ID" value="NZ_CP132921.1"/>
</dbReference>